<dbReference type="GO" id="GO:0006011">
    <property type="term" value="P:UDP-alpha-D-glucose metabolic process"/>
    <property type="evidence" value="ECO:0007669"/>
    <property type="project" value="InterPro"/>
</dbReference>
<feature type="compositionally biased region" description="Pro residues" evidence="7">
    <location>
        <begin position="71"/>
        <end position="80"/>
    </location>
</feature>
<feature type="transmembrane region" description="Helical" evidence="6">
    <location>
        <begin position="838"/>
        <end position="858"/>
    </location>
</feature>
<accession>A0AA37TIU0</accession>
<protein>
    <recommendedName>
        <fullName evidence="6">Cyclic di-GMP-binding protein</fullName>
    </recommendedName>
    <alternativeName>
        <fullName evidence="6">Cellulose synthase regulatory subunit</fullName>
    </alternativeName>
</protein>
<keyword evidence="2 6" id="KW-1003">Cell membrane</keyword>
<keyword evidence="6" id="KW-0997">Cell inner membrane</keyword>
<evidence type="ECO:0000313" key="8">
    <source>
        <dbReference type="EMBL" id="GLS72053.1"/>
    </source>
</evidence>
<evidence type="ECO:0000256" key="5">
    <source>
        <dbReference type="ARBA" id="ARBA00023136"/>
    </source>
</evidence>
<name>A0AA37TIU0_9HYPH</name>
<feature type="region of interest" description="Disordered" evidence="7">
    <location>
        <begin position="655"/>
        <end position="694"/>
    </location>
</feature>
<dbReference type="GO" id="GO:0030244">
    <property type="term" value="P:cellulose biosynthetic process"/>
    <property type="evidence" value="ECO:0007669"/>
    <property type="project" value="UniProtKB-KW"/>
</dbReference>
<keyword evidence="9" id="KW-1185">Reference proteome</keyword>
<comment type="subunit">
    <text evidence="6">Tightly associated with the cellulose synthase catalytic subunit.</text>
</comment>
<comment type="function">
    <text evidence="6">Binds the cellulose synthase activator, bis-(3'-5') cyclic diguanylic acid (c-di-GMP).</text>
</comment>
<dbReference type="Proteomes" id="UP001157440">
    <property type="component" value="Unassembled WGS sequence"/>
</dbReference>
<evidence type="ECO:0000256" key="2">
    <source>
        <dbReference type="ARBA" id="ARBA00022475"/>
    </source>
</evidence>
<keyword evidence="5 6" id="KW-0472">Membrane</keyword>
<feature type="signal peptide" evidence="6">
    <location>
        <begin position="1"/>
        <end position="26"/>
    </location>
</feature>
<dbReference type="GO" id="GO:0005886">
    <property type="term" value="C:plasma membrane"/>
    <property type="evidence" value="ECO:0007669"/>
    <property type="project" value="UniProtKB-SubCell"/>
</dbReference>
<dbReference type="InterPro" id="IPR018513">
    <property type="entry name" value="Cell_synthase_bac"/>
</dbReference>
<feature type="compositionally biased region" description="Low complexity" evidence="7">
    <location>
        <begin position="655"/>
        <end position="676"/>
    </location>
</feature>
<proteinExistence type="inferred from homology"/>
<organism evidence="8 9">
    <name type="scientific">Methylobacterium tardum</name>
    <dbReference type="NCBI Taxonomy" id="374432"/>
    <lineage>
        <taxon>Bacteria</taxon>
        <taxon>Pseudomonadati</taxon>
        <taxon>Pseudomonadota</taxon>
        <taxon>Alphaproteobacteria</taxon>
        <taxon>Hyphomicrobiales</taxon>
        <taxon>Methylobacteriaceae</taxon>
        <taxon>Methylobacterium</taxon>
    </lineage>
</organism>
<comment type="similarity">
    <text evidence="6">Belongs to the AcsB/BcsB family.</text>
</comment>
<evidence type="ECO:0000313" key="9">
    <source>
        <dbReference type="Proteomes" id="UP001157440"/>
    </source>
</evidence>
<feature type="chain" id="PRO_5041485947" description="Cyclic di-GMP-binding protein" evidence="6">
    <location>
        <begin position="27"/>
        <end position="866"/>
    </location>
</feature>
<evidence type="ECO:0000256" key="3">
    <source>
        <dbReference type="ARBA" id="ARBA00022692"/>
    </source>
</evidence>
<evidence type="ECO:0000256" key="4">
    <source>
        <dbReference type="ARBA" id="ARBA00022989"/>
    </source>
</evidence>
<keyword evidence="6" id="KW-0135">Cellulose biosynthesis</keyword>
<keyword evidence="6" id="KW-0732">Signal</keyword>
<evidence type="ECO:0000256" key="1">
    <source>
        <dbReference type="ARBA" id="ARBA00004162"/>
    </source>
</evidence>
<comment type="pathway">
    <text evidence="6">Glycan metabolism; bacterial cellulose biosynthesis.</text>
</comment>
<dbReference type="AlphaFoldDB" id="A0AA37TIU0"/>
<evidence type="ECO:0000256" key="7">
    <source>
        <dbReference type="SAM" id="MobiDB-lite"/>
    </source>
</evidence>
<keyword evidence="3 6" id="KW-0812">Transmembrane</keyword>
<sequence>MTAMGARLHLPVLGLLLGLASGPALAQSFLGSGPAERLTVPPSGNALRAPSEDGARPARRPDAAAAEPRSTPRPPEPPRAAAPQTVPRAVIQSTIAPARRLPSGPRGFRLTGEEDSLRYPVYLTEAQTRGPARLRLSYLSAISVAPETSELDAFVNGTKVGWTRIQAPGAVKVVEFAIADGVLKPGYNAVTFTASQRHRVDCSVGATYELWTQIDPSRSGLVVGTATDMDVRSLAAAEPDESGALPIQVILNERPNLARLERMIGAVQALSLVGRVARPTVTFGPLLQGRNGINLVVGTASEIAGVEGVSELGPVTGPRLAMLPTRPNTPPTLVVTGARDEDVRQAIINLAVPADTGTPDGLKAVQLFRGYMVHGGESLTLDRLGATSREFSGRLLHVGFDLRFPGDFVPADYGKVMLHLAGAYVAGLSPDARIVIDINGRNAASVPLPDGRGEVFDDSAIPLPFSLWRPGVNHVEISAQLPNAADQVCDTLSPAAKQARFLFLDRSRIEIPHFARAARSPDLAAIKGGAVPFVVPGQRPRLVLPTPDRDSADAAATLAARLAMASERVIDFEVVTQQQVASDTSQLVVAPARALDPALLESFGFDPQQIQRVWEGRADMVATPGQFGPEGVLTLDRLRRNLPMRCALPTLVPQVRPAQPVQPQQAQASQSEASAAPSPPSAPATSPGSSSDRELIDRWEASTRGSRQIWAALDSVWNEITNTVRSLRQTVSAQVKSDATVEVPATASLLIAEGQPVQSSNTVIVTAPNTSLLKASVSCLVDPVVWAKLGGSAAFLDASNGTLMTSRPERIEIVETQPRSLANLRLVSAAWLSVNTEYYVGMTLAMALCLGLATTSLVRNVGRRNS</sequence>
<evidence type="ECO:0000256" key="6">
    <source>
        <dbReference type="RuleBase" id="RU365021"/>
    </source>
</evidence>
<comment type="caution">
    <text evidence="8">The sequence shown here is derived from an EMBL/GenBank/DDBJ whole genome shotgun (WGS) entry which is preliminary data.</text>
</comment>
<gene>
    <name evidence="8" type="ORF">GCM10007890_40660</name>
</gene>
<dbReference type="EMBL" id="BSPL01000019">
    <property type="protein sequence ID" value="GLS72053.1"/>
    <property type="molecule type" value="Genomic_DNA"/>
</dbReference>
<dbReference type="PANTHER" id="PTHR39083">
    <property type="entry name" value="CYCLIC DI-GMP-BINDING PROTEIN"/>
    <property type="match status" value="1"/>
</dbReference>
<feature type="compositionally biased region" description="Basic and acidic residues" evidence="7">
    <location>
        <begin position="50"/>
        <end position="62"/>
    </location>
</feature>
<keyword evidence="4 6" id="KW-1133">Transmembrane helix</keyword>
<keyword evidence="6" id="KW-0973">c-di-GMP</keyword>
<feature type="region of interest" description="Disordered" evidence="7">
    <location>
        <begin position="36"/>
        <end position="88"/>
    </location>
</feature>
<dbReference type="Gene3D" id="2.60.120.260">
    <property type="entry name" value="Galactose-binding domain-like"/>
    <property type="match status" value="2"/>
</dbReference>
<reference evidence="9" key="1">
    <citation type="journal article" date="2019" name="Int. J. Syst. Evol. Microbiol.">
        <title>The Global Catalogue of Microorganisms (GCM) 10K type strain sequencing project: providing services to taxonomists for standard genome sequencing and annotation.</title>
        <authorList>
            <consortium name="The Broad Institute Genomics Platform"/>
            <consortium name="The Broad Institute Genome Sequencing Center for Infectious Disease"/>
            <person name="Wu L."/>
            <person name="Ma J."/>
        </authorList>
    </citation>
    <scope>NUCLEOTIDE SEQUENCE [LARGE SCALE GENOMIC DNA]</scope>
    <source>
        <strain evidence="9">NBRC 103632</strain>
    </source>
</reference>
<dbReference type="PANTHER" id="PTHR39083:SF1">
    <property type="entry name" value="CYCLIC DI-GMP-BINDING PROTEIN"/>
    <property type="match status" value="1"/>
</dbReference>
<comment type="subcellular location">
    <subcellularLocation>
        <location evidence="6">Cell inner membrane</location>
    </subcellularLocation>
    <subcellularLocation>
        <location evidence="1">Cell membrane</location>
        <topology evidence="1">Single-pass membrane protein</topology>
    </subcellularLocation>
</comment>
<dbReference type="Pfam" id="PF03170">
    <property type="entry name" value="BcsB"/>
    <property type="match status" value="1"/>
</dbReference>